<dbReference type="Pfam" id="PF01261">
    <property type="entry name" value="AP_endonuc_2"/>
    <property type="match status" value="1"/>
</dbReference>
<accession>A0ABQ3V1C5</accession>
<dbReference type="Proteomes" id="UP000654345">
    <property type="component" value="Unassembled WGS sequence"/>
</dbReference>
<evidence type="ECO:0000313" key="2">
    <source>
        <dbReference type="EMBL" id="GHO58946.1"/>
    </source>
</evidence>
<proteinExistence type="predicted"/>
<keyword evidence="2" id="KW-0413">Isomerase</keyword>
<dbReference type="PANTHER" id="PTHR12110">
    <property type="entry name" value="HYDROXYPYRUVATE ISOMERASE"/>
    <property type="match status" value="1"/>
</dbReference>
<feature type="domain" description="Xylose isomerase-like TIM barrel" evidence="1">
    <location>
        <begin position="50"/>
        <end position="208"/>
    </location>
</feature>
<dbReference type="GO" id="GO:0016853">
    <property type="term" value="F:isomerase activity"/>
    <property type="evidence" value="ECO:0007669"/>
    <property type="project" value="UniProtKB-KW"/>
</dbReference>
<dbReference type="InterPro" id="IPR036237">
    <property type="entry name" value="Xyl_isomerase-like_sf"/>
</dbReference>
<dbReference type="InterPro" id="IPR050312">
    <property type="entry name" value="IolE/XylAMocC-like"/>
</dbReference>
<dbReference type="SUPFAM" id="SSF51658">
    <property type="entry name" value="Xylose isomerase-like"/>
    <property type="match status" value="1"/>
</dbReference>
<name>A0ABQ3V1C5_9CHLR</name>
<sequence>MQTNNQAARVSVSTWSLDRTLGSPAFYGVGAPLPANTHNKGAYSLLALPERLVEVGISTMEICHFHLPTLDPGYLGELRAALEAAQVELFSLLVDDGDITHPTNGERDLAWIRQWLDVAQALGARCMRVIAGKSDPSPQSLERSYHALSVLAAEARERDVRLMTENWFALLSTPQSVQALFERLNGEVGLCLDFGNWKGHGKYAAFEEIASLAESCHAKASFDSPYVLDQEDYLRCLDITRLANFSGPYTLIYDGPDQDEWEGLANELAVVQQYVQ</sequence>
<dbReference type="RefSeq" id="WP_201375183.1">
    <property type="nucleotide sequence ID" value="NZ_BNJG01000003.1"/>
</dbReference>
<dbReference type="Gene3D" id="3.20.20.150">
    <property type="entry name" value="Divalent-metal-dependent TIM barrel enzymes"/>
    <property type="match status" value="1"/>
</dbReference>
<gene>
    <name evidence="2" type="ORF">KSB_74210</name>
</gene>
<dbReference type="PANTHER" id="PTHR12110:SF53">
    <property type="entry name" value="BLR5974 PROTEIN"/>
    <property type="match status" value="1"/>
</dbReference>
<organism evidence="2 3">
    <name type="scientific">Ktedonobacter robiniae</name>
    <dbReference type="NCBI Taxonomy" id="2778365"/>
    <lineage>
        <taxon>Bacteria</taxon>
        <taxon>Bacillati</taxon>
        <taxon>Chloroflexota</taxon>
        <taxon>Ktedonobacteria</taxon>
        <taxon>Ktedonobacterales</taxon>
        <taxon>Ktedonobacteraceae</taxon>
        <taxon>Ktedonobacter</taxon>
    </lineage>
</organism>
<evidence type="ECO:0000313" key="3">
    <source>
        <dbReference type="Proteomes" id="UP000654345"/>
    </source>
</evidence>
<dbReference type="InterPro" id="IPR013022">
    <property type="entry name" value="Xyl_isomerase-like_TIM-brl"/>
</dbReference>
<comment type="caution">
    <text evidence="2">The sequence shown here is derived from an EMBL/GenBank/DDBJ whole genome shotgun (WGS) entry which is preliminary data.</text>
</comment>
<evidence type="ECO:0000259" key="1">
    <source>
        <dbReference type="Pfam" id="PF01261"/>
    </source>
</evidence>
<dbReference type="EMBL" id="BNJG01000003">
    <property type="protein sequence ID" value="GHO58946.1"/>
    <property type="molecule type" value="Genomic_DNA"/>
</dbReference>
<protein>
    <submittedName>
        <fullName evidence="2">Sugar phosphate isomerase</fullName>
    </submittedName>
</protein>
<keyword evidence="3" id="KW-1185">Reference proteome</keyword>
<reference evidence="2 3" key="1">
    <citation type="journal article" date="2021" name="Int. J. Syst. Evol. Microbiol.">
        <title>Reticulibacter mediterranei gen. nov., sp. nov., within the new family Reticulibacteraceae fam. nov., and Ktedonospora formicarum gen. nov., sp. nov., Ktedonobacter robiniae sp. nov., Dictyobacter formicarum sp. nov. and Dictyobacter arantiisoli sp. nov., belonging to the class Ktedonobacteria.</title>
        <authorList>
            <person name="Yabe S."/>
            <person name="Zheng Y."/>
            <person name="Wang C.M."/>
            <person name="Sakai Y."/>
            <person name="Abe K."/>
            <person name="Yokota A."/>
            <person name="Donadio S."/>
            <person name="Cavaletti L."/>
            <person name="Monciardini P."/>
        </authorList>
    </citation>
    <scope>NUCLEOTIDE SEQUENCE [LARGE SCALE GENOMIC DNA]</scope>
    <source>
        <strain evidence="2 3">SOSP1-30</strain>
    </source>
</reference>